<dbReference type="PANTHER" id="PTHR45866:SF1">
    <property type="entry name" value="DNA GYRASE SUBUNIT B, MITOCHONDRIAL"/>
    <property type="match status" value="1"/>
</dbReference>
<dbReference type="InterPro" id="IPR013759">
    <property type="entry name" value="Topo_IIA_B_C"/>
</dbReference>
<keyword evidence="5" id="KW-0479">Metal-binding</keyword>
<dbReference type="FunFam" id="3.30.565.10:FF:000002">
    <property type="entry name" value="DNA gyrase subunit B"/>
    <property type="match status" value="1"/>
</dbReference>
<dbReference type="InterPro" id="IPR018522">
    <property type="entry name" value="TopoIIA_CS"/>
</dbReference>
<dbReference type="Gene3D" id="3.40.50.670">
    <property type="match status" value="1"/>
</dbReference>
<reference evidence="14" key="1">
    <citation type="submission" date="2017-09" db="EMBL/GenBank/DDBJ databases">
        <title>Depth-based differentiation of microbial function through sediment-hosted aquifers and enrichment of novel symbionts in the deep terrestrial subsurface.</title>
        <authorList>
            <person name="Probst A.J."/>
            <person name="Ladd B."/>
            <person name="Jarett J.K."/>
            <person name="Geller-Mcgrath D.E."/>
            <person name="Sieber C.M.K."/>
            <person name="Emerson J.B."/>
            <person name="Anantharaman K."/>
            <person name="Thomas B.C."/>
            <person name="Malmstrom R."/>
            <person name="Stieglmeier M."/>
            <person name="Klingl A."/>
            <person name="Woyke T."/>
            <person name="Ryan C.M."/>
            <person name="Banfield J.F."/>
        </authorList>
    </citation>
    <scope>NUCLEOTIDE SEQUENCE [LARGE SCALE GENOMIC DNA]</scope>
</reference>
<dbReference type="InterPro" id="IPR013506">
    <property type="entry name" value="Topo_IIA_bsu_dom2"/>
</dbReference>
<evidence type="ECO:0000256" key="3">
    <source>
        <dbReference type="ARBA" id="ARBA00010708"/>
    </source>
</evidence>
<dbReference type="NCBIfam" id="NF004189">
    <property type="entry name" value="PRK05644.1"/>
    <property type="match status" value="1"/>
</dbReference>
<keyword evidence="9" id="KW-0799">Topoisomerase</keyword>
<dbReference type="FunFam" id="3.40.50.670:FF:000002">
    <property type="entry name" value="DNA gyrase subunit B"/>
    <property type="match status" value="1"/>
</dbReference>
<dbReference type="SMART" id="SM00433">
    <property type="entry name" value="TOP2c"/>
    <property type="match status" value="1"/>
</dbReference>
<dbReference type="EC" id="5.6.2.2" evidence="4"/>
<evidence type="ECO:0000256" key="4">
    <source>
        <dbReference type="ARBA" id="ARBA00012895"/>
    </source>
</evidence>
<dbReference type="Pfam" id="PF01751">
    <property type="entry name" value="Toprim"/>
    <property type="match status" value="1"/>
</dbReference>
<dbReference type="GO" id="GO:0003677">
    <property type="term" value="F:DNA binding"/>
    <property type="evidence" value="ECO:0007669"/>
    <property type="project" value="UniProtKB-KW"/>
</dbReference>
<evidence type="ECO:0000256" key="5">
    <source>
        <dbReference type="ARBA" id="ARBA00022723"/>
    </source>
</evidence>
<dbReference type="CDD" id="cd00822">
    <property type="entry name" value="TopoII_Trans_DNA_gyrase"/>
    <property type="match status" value="1"/>
</dbReference>
<comment type="catalytic activity">
    <reaction evidence="1">
        <text>ATP-dependent breakage, passage and rejoining of double-stranded DNA.</text>
        <dbReference type="EC" id="5.6.2.2"/>
    </reaction>
</comment>
<gene>
    <name evidence="13" type="ORF">CO058_00455</name>
</gene>
<keyword evidence="6" id="KW-0547">Nucleotide-binding</keyword>
<organism evidence="13 14">
    <name type="scientific">candidate division WWE3 bacterium CG_4_9_14_0_2_um_filter_35_11</name>
    <dbReference type="NCBI Taxonomy" id="1975077"/>
    <lineage>
        <taxon>Bacteria</taxon>
        <taxon>Katanobacteria</taxon>
    </lineage>
</organism>
<dbReference type="AlphaFoldDB" id="A0A2M8EMP8"/>
<name>A0A2M8EMP8_UNCKA</name>
<dbReference type="InterPro" id="IPR013760">
    <property type="entry name" value="Topo_IIA-like_dom_sf"/>
</dbReference>
<dbReference type="InterPro" id="IPR020568">
    <property type="entry name" value="Ribosomal_Su5_D2-typ_SF"/>
</dbReference>
<evidence type="ECO:0000256" key="7">
    <source>
        <dbReference type="ARBA" id="ARBA00022840"/>
    </source>
</evidence>
<comment type="caution">
    <text evidence="13">The sequence shown here is derived from an EMBL/GenBank/DDBJ whole genome shotgun (WGS) entry which is preliminary data.</text>
</comment>
<dbReference type="SUPFAM" id="SSF56719">
    <property type="entry name" value="Type II DNA topoisomerase"/>
    <property type="match status" value="1"/>
</dbReference>
<protein>
    <recommendedName>
        <fullName evidence="4">DNA topoisomerase (ATP-hydrolyzing)</fullName>
        <ecNumber evidence="4">5.6.2.2</ecNumber>
    </recommendedName>
</protein>
<dbReference type="PROSITE" id="PS50880">
    <property type="entry name" value="TOPRIM"/>
    <property type="match status" value="1"/>
</dbReference>
<evidence type="ECO:0000256" key="6">
    <source>
        <dbReference type="ARBA" id="ARBA00022741"/>
    </source>
</evidence>
<dbReference type="InterPro" id="IPR001241">
    <property type="entry name" value="Topo_IIA"/>
</dbReference>
<evidence type="ECO:0000256" key="2">
    <source>
        <dbReference type="ARBA" id="ARBA00001946"/>
    </source>
</evidence>
<evidence type="ECO:0000256" key="8">
    <source>
        <dbReference type="ARBA" id="ARBA00022842"/>
    </source>
</evidence>
<dbReference type="GO" id="GO:0046872">
    <property type="term" value="F:metal ion binding"/>
    <property type="evidence" value="ECO:0007669"/>
    <property type="project" value="UniProtKB-KW"/>
</dbReference>
<dbReference type="PROSITE" id="PS00177">
    <property type="entry name" value="TOPOISOMERASE_II"/>
    <property type="match status" value="1"/>
</dbReference>
<evidence type="ECO:0000313" key="14">
    <source>
        <dbReference type="Proteomes" id="UP000229756"/>
    </source>
</evidence>
<dbReference type="EMBL" id="PFSJ01000004">
    <property type="protein sequence ID" value="PJC24010.1"/>
    <property type="molecule type" value="Genomic_DNA"/>
</dbReference>
<dbReference type="InterPro" id="IPR006171">
    <property type="entry name" value="TOPRIM_dom"/>
</dbReference>
<keyword evidence="8" id="KW-0460">Magnesium</keyword>
<dbReference type="GO" id="GO:0034335">
    <property type="term" value="F:DNA negative supercoiling activity"/>
    <property type="evidence" value="ECO:0007669"/>
    <property type="project" value="UniProtKB-ARBA"/>
</dbReference>
<dbReference type="Pfam" id="PF00986">
    <property type="entry name" value="DNA_gyraseB_C"/>
    <property type="match status" value="1"/>
</dbReference>
<evidence type="ECO:0000256" key="9">
    <source>
        <dbReference type="ARBA" id="ARBA00023029"/>
    </source>
</evidence>
<keyword evidence="7" id="KW-0067">ATP-binding</keyword>
<dbReference type="GO" id="GO:0006265">
    <property type="term" value="P:DNA topological change"/>
    <property type="evidence" value="ECO:0007669"/>
    <property type="project" value="InterPro"/>
</dbReference>
<dbReference type="PRINTS" id="PR01159">
    <property type="entry name" value="DNAGYRASEB"/>
</dbReference>
<dbReference type="InterPro" id="IPR000565">
    <property type="entry name" value="Topo_IIA_B"/>
</dbReference>
<dbReference type="InterPro" id="IPR036890">
    <property type="entry name" value="HATPase_C_sf"/>
</dbReference>
<dbReference type="Gene3D" id="3.30.230.10">
    <property type="match status" value="1"/>
</dbReference>
<proteinExistence type="inferred from homology"/>
<feature type="domain" description="Toprim" evidence="12">
    <location>
        <begin position="434"/>
        <end position="548"/>
    </location>
</feature>
<dbReference type="Pfam" id="PF02518">
    <property type="entry name" value="HATPase_c"/>
    <property type="match status" value="1"/>
</dbReference>
<dbReference type="SMART" id="SM00387">
    <property type="entry name" value="HATPase_c"/>
    <property type="match status" value="1"/>
</dbReference>
<dbReference type="Proteomes" id="UP000229756">
    <property type="component" value="Unassembled WGS sequence"/>
</dbReference>
<dbReference type="GO" id="GO:0005524">
    <property type="term" value="F:ATP binding"/>
    <property type="evidence" value="ECO:0007669"/>
    <property type="project" value="UniProtKB-KW"/>
</dbReference>
<sequence>MASDITNKGQYSEENIEVLEGLEPVRVRPGMYIGSTDIRGLHHTTKEIIDNSVDEAMAGYARNIVITIQKDNSIIVSDDGRGIPVGIKKEYGVSALELVMTKLHAGGKFGGSGYKVSGGLHGVGASIVNALSTECIVEVRKDGKLYYQEYEKGIRKSDLKQVDISKSTINPESVSSQTNGTTTYYKPDPTIFETIEFDYKTIRQQIRTFAYLTSGLKFKFIDKRNDTIETFYFEGGLRALISSVNRHKNVMHPNIFYAHKEMDEIDVEIAFQYTDSFAANELCFANNIRTTEGGTHLTGFRSALTKSINDYAKKNNLFKDDEKLSGDDTREGINVGISVKIPSNKIQFEGQTKSKLGTSEARTVVEIIAKETLDQFFEENPHDAEGIIGKSILAARARKAARAARDAVIRKGVLEGSGLPGKLADCRTKDATKAEIFIVEGDSAGGSAKQARDNEIQAILPLFGKPLNTQRARIDQIVKDLKFKPLIQAIGAGIGDLFNSKNTRYHKIIIMADADVDGSHIRTLYLTFFFRHLPELIQQGMLYAAVPPLYKATWGKNKRYLTDDKDRQEFEEKMQSENKKYSIGRFKGLGEMNADELWETTMNPKTRVLKQISIQNVEEANDVFEMLMGKEVAPRKHFIQANAISADLDLHA</sequence>
<evidence type="ECO:0000256" key="11">
    <source>
        <dbReference type="ARBA" id="ARBA00023235"/>
    </source>
</evidence>
<comment type="cofactor">
    <cofactor evidence="2">
        <name>Mg(2+)</name>
        <dbReference type="ChEBI" id="CHEBI:18420"/>
    </cofactor>
</comment>
<evidence type="ECO:0000259" key="12">
    <source>
        <dbReference type="PROSITE" id="PS50880"/>
    </source>
</evidence>
<dbReference type="PANTHER" id="PTHR45866">
    <property type="entry name" value="DNA GYRASE/TOPOISOMERASE SUBUNIT B"/>
    <property type="match status" value="1"/>
</dbReference>
<dbReference type="InterPro" id="IPR014721">
    <property type="entry name" value="Ribsml_uS5_D2-typ_fold_subgr"/>
</dbReference>
<dbReference type="CDD" id="cd16928">
    <property type="entry name" value="HATPase_GyrB-like"/>
    <property type="match status" value="1"/>
</dbReference>
<evidence type="ECO:0000313" key="13">
    <source>
        <dbReference type="EMBL" id="PJC24010.1"/>
    </source>
</evidence>
<dbReference type="SUPFAM" id="SSF54211">
    <property type="entry name" value="Ribosomal protein S5 domain 2-like"/>
    <property type="match status" value="1"/>
</dbReference>
<comment type="similarity">
    <text evidence="3">Belongs to the type II topoisomerase GyrB family.</text>
</comment>
<dbReference type="Pfam" id="PF00204">
    <property type="entry name" value="DNA_gyraseB"/>
    <property type="match status" value="1"/>
</dbReference>
<dbReference type="SUPFAM" id="SSF55874">
    <property type="entry name" value="ATPase domain of HSP90 chaperone/DNA topoisomerase II/histidine kinase"/>
    <property type="match status" value="1"/>
</dbReference>
<evidence type="ECO:0000256" key="1">
    <source>
        <dbReference type="ARBA" id="ARBA00000185"/>
    </source>
</evidence>
<keyword evidence="10" id="KW-0238">DNA-binding</keyword>
<keyword evidence="11 13" id="KW-0413">Isomerase</keyword>
<dbReference type="PRINTS" id="PR00418">
    <property type="entry name" value="TPI2FAMILY"/>
</dbReference>
<dbReference type="Gene3D" id="3.30.565.10">
    <property type="entry name" value="Histidine kinase-like ATPase, C-terminal domain"/>
    <property type="match status" value="1"/>
</dbReference>
<evidence type="ECO:0000256" key="10">
    <source>
        <dbReference type="ARBA" id="ARBA00023125"/>
    </source>
</evidence>
<dbReference type="FunFam" id="3.30.230.10:FF:000005">
    <property type="entry name" value="DNA gyrase subunit B"/>
    <property type="match status" value="1"/>
</dbReference>
<dbReference type="InterPro" id="IPR003594">
    <property type="entry name" value="HATPase_dom"/>
</dbReference>
<dbReference type="InterPro" id="IPR002288">
    <property type="entry name" value="DNA_gyrase_B_C"/>
</dbReference>
<accession>A0A2M8EMP8</accession>